<keyword evidence="2" id="KW-0479">Metal-binding</keyword>
<name>A0ABS7FKC4_9NEIS</name>
<evidence type="ECO:0000313" key="8">
    <source>
        <dbReference type="Proteomes" id="UP000711178"/>
    </source>
</evidence>
<evidence type="ECO:0000256" key="4">
    <source>
        <dbReference type="SAM" id="SignalP"/>
    </source>
</evidence>
<dbReference type="PROSITE" id="PS00079">
    <property type="entry name" value="MULTICOPPER_OXIDASE1"/>
    <property type="match status" value="1"/>
</dbReference>
<dbReference type="Gene3D" id="2.60.40.420">
    <property type="entry name" value="Cupredoxins - blue copper proteins"/>
    <property type="match status" value="3"/>
</dbReference>
<dbReference type="CDD" id="cd13853">
    <property type="entry name" value="CuRO_1_Tth-MCO_like"/>
    <property type="match status" value="1"/>
</dbReference>
<reference evidence="7 8" key="1">
    <citation type="submission" date="2021-05" db="EMBL/GenBank/DDBJ databases">
        <title>Draft Whole Genome Sequencing Of Biosensor Chromobacterium violaceum Strain CV026 Reveals A Regulatory RNA In Chromobacterium violaceum Phenotype Regulatory Network.</title>
        <authorList>
            <person name="Hong K.W."/>
            <person name="Chan K.G."/>
            <person name="Chang C.-Y."/>
        </authorList>
    </citation>
    <scope>NUCLEOTIDE SEQUENCE [LARGE SCALE GENOMIC DNA]</scope>
    <source>
        <strain evidence="7 8">ATCC 31532</strain>
    </source>
</reference>
<dbReference type="InterPro" id="IPR002355">
    <property type="entry name" value="Cu_oxidase_Cu_BS"/>
</dbReference>
<feature type="signal peptide" evidence="4">
    <location>
        <begin position="1"/>
        <end position="29"/>
    </location>
</feature>
<dbReference type="Proteomes" id="UP000711178">
    <property type="component" value="Unassembled WGS sequence"/>
</dbReference>
<dbReference type="SUPFAM" id="SSF49503">
    <property type="entry name" value="Cupredoxins"/>
    <property type="match status" value="3"/>
</dbReference>
<comment type="subcellular location">
    <subcellularLocation>
        <location evidence="1">Cell outer membrane</location>
        <topology evidence="1">Lipid-anchor</topology>
    </subcellularLocation>
</comment>
<gene>
    <name evidence="7" type="ORF">KIF53_19280</name>
</gene>
<evidence type="ECO:0000256" key="3">
    <source>
        <dbReference type="ARBA" id="ARBA00023002"/>
    </source>
</evidence>
<dbReference type="Pfam" id="PF07732">
    <property type="entry name" value="Cu-oxidase_3"/>
    <property type="match status" value="1"/>
</dbReference>
<dbReference type="PANTHER" id="PTHR11709">
    <property type="entry name" value="MULTI-COPPER OXIDASE"/>
    <property type="match status" value="1"/>
</dbReference>
<dbReference type="InterPro" id="IPR011707">
    <property type="entry name" value="Cu-oxidase-like_N"/>
</dbReference>
<dbReference type="EMBL" id="JAHDTB010000023">
    <property type="protein sequence ID" value="MBW8289783.1"/>
    <property type="molecule type" value="Genomic_DNA"/>
</dbReference>
<evidence type="ECO:0000256" key="1">
    <source>
        <dbReference type="ARBA" id="ARBA00004459"/>
    </source>
</evidence>
<feature type="chain" id="PRO_5047252455" evidence="4">
    <location>
        <begin position="30"/>
        <end position="702"/>
    </location>
</feature>
<dbReference type="PROSITE" id="PS00080">
    <property type="entry name" value="MULTICOPPER_OXIDASE2"/>
    <property type="match status" value="1"/>
</dbReference>
<keyword evidence="4" id="KW-0732">Signal</keyword>
<evidence type="ECO:0000313" key="7">
    <source>
        <dbReference type="EMBL" id="MBW8289783.1"/>
    </source>
</evidence>
<dbReference type="GeneID" id="89685624"/>
<feature type="domain" description="Plastocyanin-like" evidence="6">
    <location>
        <begin position="176"/>
        <end position="247"/>
    </location>
</feature>
<dbReference type="PANTHER" id="PTHR11709:SF2">
    <property type="entry name" value="MULTICOPPER OXIDASE LPR1"/>
    <property type="match status" value="1"/>
</dbReference>
<dbReference type="InterPro" id="IPR008972">
    <property type="entry name" value="Cupredoxin"/>
</dbReference>
<evidence type="ECO:0000259" key="6">
    <source>
        <dbReference type="Pfam" id="PF07732"/>
    </source>
</evidence>
<evidence type="ECO:0000259" key="5">
    <source>
        <dbReference type="Pfam" id="PF07731"/>
    </source>
</evidence>
<dbReference type="InterPro" id="IPR033138">
    <property type="entry name" value="Cu_oxidase_CS"/>
</dbReference>
<proteinExistence type="predicted"/>
<keyword evidence="3" id="KW-0560">Oxidoreductase</keyword>
<dbReference type="PROSITE" id="PS51257">
    <property type="entry name" value="PROKAR_LIPOPROTEIN"/>
    <property type="match status" value="1"/>
</dbReference>
<keyword evidence="8" id="KW-1185">Reference proteome</keyword>
<dbReference type="RefSeq" id="WP_052258448.1">
    <property type="nucleotide sequence ID" value="NZ_CP142381.1"/>
</dbReference>
<dbReference type="CDD" id="cd13900">
    <property type="entry name" value="CuRO_3_Tth-MCO_like"/>
    <property type="match status" value="1"/>
</dbReference>
<protein>
    <submittedName>
        <fullName evidence="7">Multicopper oxidase domain-containing protein</fullName>
    </submittedName>
</protein>
<evidence type="ECO:0000256" key="2">
    <source>
        <dbReference type="ARBA" id="ARBA00022723"/>
    </source>
</evidence>
<sequence>MRYQGFKPAFARLFAAAQGAALLSWGACAAAEELPAIPSQPPLLSPTSEAAAKPKHGPLQLQNFMALPVQPDRPSRPRQTVNMDLEIRYLDGVMRNPSAEQGEDHVRLRGYRQWCDPDKKSCPQRNDAAETLQFVAPRIEARPGQTVRVTLHNNLPDDPSCVSQGGSANTPHCFNGSNLHTHGLWVNPAGNSDNVMINIQPGVAFQYEYNIPQEHPAGTYWYHTHVHGSTALQVSSGMAGALIIRGDRQPQAGGGENGHGDLDTLLKPVKGGAFQERTLVFQQIQYACRDQDGKVKTYPDERYRCDAGDVGKIDGYDLFGPGRWEKSGRYTSINGMVMGKLPDAAVGQVQRWRMIHGGVRDTIALELRLRRPHPARTLVGLTAEKSQDYVAQECTGDPLPLTLVAADGLTLGQAMQKTRVVFQPGYRWDALMVFPKSGDYCLINRVQSSNVDRVTPYTRLLGIVHVKPAAAGNMDGSPAAIERHVKAQLIKAARRNYPSAVAKLVVADLERDIKLTRFVPHADILANEVTGRQRLAFNIDTTSVPGASFYQVDGKPYDGSRMDRVLPLGGVDEWTLTSDFVSHPFHIHVNPFQIVKILDNKGRDVSGPQGVPGADEDDEQYRGMKGMWKDTLWIKNLYSGDPNSSLNKDTGKYTFIVRTRYERYIGDFVLHCHILDHEDQGMMQNVRIALPDEKGNPTSGHH</sequence>
<dbReference type="InterPro" id="IPR011706">
    <property type="entry name" value="Cu-oxidase_C"/>
</dbReference>
<comment type="caution">
    <text evidence="7">The sequence shown here is derived from an EMBL/GenBank/DDBJ whole genome shotgun (WGS) entry which is preliminary data.</text>
</comment>
<feature type="domain" description="Plastocyanin-like" evidence="5">
    <location>
        <begin position="539"/>
        <end position="687"/>
    </location>
</feature>
<accession>A0ABS7FKC4</accession>
<dbReference type="InterPro" id="IPR045087">
    <property type="entry name" value="Cu-oxidase_fam"/>
</dbReference>
<organism evidence="7 8">
    <name type="scientific">Chromobacterium subtsugae</name>
    <dbReference type="NCBI Taxonomy" id="251747"/>
    <lineage>
        <taxon>Bacteria</taxon>
        <taxon>Pseudomonadati</taxon>
        <taxon>Pseudomonadota</taxon>
        <taxon>Betaproteobacteria</taxon>
        <taxon>Neisseriales</taxon>
        <taxon>Chromobacteriaceae</taxon>
        <taxon>Chromobacterium</taxon>
    </lineage>
</organism>
<dbReference type="Pfam" id="PF07731">
    <property type="entry name" value="Cu-oxidase_2"/>
    <property type="match status" value="1"/>
</dbReference>